<evidence type="ECO:0000313" key="2">
    <source>
        <dbReference type="EMBL" id="MST68420.1"/>
    </source>
</evidence>
<evidence type="ECO:0000259" key="1">
    <source>
        <dbReference type="Pfam" id="PF14393"/>
    </source>
</evidence>
<proteinExistence type="predicted"/>
<comment type="caution">
    <text evidence="2">The sequence shown here is derived from an EMBL/GenBank/DDBJ whole genome shotgun (WGS) entry which is preliminary data.</text>
</comment>
<dbReference type="EMBL" id="VUNB01000002">
    <property type="protein sequence ID" value="MST68420.1"/>
    <property type="molecule type" value="Genomic_DNA"/>
</dbReference>
<reference evidence="2" key="1">
    <citation type="submission" date="2019-09" db="EMBL/GenBank/DDBJ databases">
        <title>In-depth cultivation of the pig gut microbiome towards novel bacterial diversity and tailored functional studies.</title>
        <authorList>
            <person name="Wylensek D."/>
            <person name="Hitch T.C.A."/>
            <person name="Clavel T."/>
        </authorList>
    </citation>
    <scope>NUCLEOTIDE SEQUENCE</scope>
    <source>
        <strain evidence="2">RF-744-FAT-WT-3</strain>
    </source>
</reference>
<dbReference type="Pfam" id="PF14393">
    <property type="entry name" value="DUF4422"/>
    <property type="match status" value="1"/>
</dbReference>
<dbReference type="InterPro" id="IPR025536">
    <property type="entry name" value="DUF4422"/>
</dbReference>
<gene>
    <name evidence="2" type="ORF">FYJ66_02280</name>
</gene>
<name>A0A6A8M6U8_9FIRM</name>
<dbReference type="RefSeq" id="WP_154571898.1">
    <property type="nucleotide sequence ID" value="NZ_VUNB01000002.1"/>
</dbReference>
<accession>A0A6A8M6U8</accession>
<dbReference type="AlphaFoldDB" id="A0A6A8M6U8"/>
<organism evidence="2">
    <name type="scientific">Baileyella intestinalis</name>
    <dbReference type="NCBI Taxonomy" id="2606709"/>
    <lineage>
        <taxon>Bacteria</taxon>
        <taxon>Bacillati</taxon>
        <taxon>Bacillota</taxon>
        <taxon>Clostridia</taxon>
        <taxon>Peptostreptococcales</taxon>
        <taxon>Anaerovoracaceae</taxon>
        <taxon>Baileyella</taxon>
    </lineage>
</organism>
<sequence length="252" mass="29708">MSSKIIVVSHKDYWMPEDGIYQPVFVGPNPHMPEGFVRDNTGDNISEKNPNFCELTGLYWAWKNLDADYLGIAHYRRHFSIKKDNSNKRNCVLTGQQLGKVLEETDVILPKPRNYFIETNYSQYAHAHHAIDLDTTREIIQEKCPEYLAAFDESMKKTTGHRFNMFIMKRELSDAYCQWLFDILFELENRLDISQYSKNDARVFGFVSERLMDVWINTNHIEYKELPCVFMEDQNWLKKGGDFLKRKIRGGK</sequence>
<feature type="domain" description="DUF4422" evidence="1">
    <location>
        <begin position="4"/>
        <end position="219"/>
    </location>
</feature>
<protein>
    <submittedName>
        <fullName evidence="2">DUF4422 domain-containing protein</fullName>
    </submittedName>
</protein>